<dbReference type="Proteomes" id="UP000293764">
    <property type="component" value="Unassembled WGS sequence"/>
</dbReference>
<protein>
    <submittedName>
        <fullName evidence="2">Uncharacterized protein</fullName>
    </submittedName>
</protein>
<comment type="caution">
    <text evidence="2">The sequence shown here is derived from an EMBL/GenBank/DDBJ whole genome shotgun (WGS) entry which is preliminary data.</text>
</comment>
<evidence type="ECO:0000313" key="2">
    <source>
        <dbReference type="EMBL" id="RYV49888.1"/>
    </source>
</evidence>
<evidence type="ECO:0000313" key="3">
    <source>
        <dbReference type="Proteomes" id="UP000293764"/>
    </source>
</evidence>
<dbReference type="EMBL" id="SDWW01000048">
    <property type="protein sequence ID" value="RYV49888.1"/>
    <property type="molecule type" value="Genomic_DNA"/>
</dbReference>
<dbReference type="RefSeq" id="WP_130103776.1">
    <property type="nucleotide sequence ID" value="NZ_SDWW01000048.1"/>
</dbReference>
<feature type="compositionally biased region" description="Low complexity" evidence="1">
    <location>
        <begin position="1"/>
        <end position="16"/>
    </location>
</feature>
<sequence>MTTTVVTPTPTATPTAQRARDREVPGESTSGTARLGDPGNRRWWAQLDAMAGITTQPEAVARAWT</sequence>
<reference evidence="2 3" key="1">
    <citation type="submission" date="2019-01" db="EMBL/GenBank/DDBJ databases">
        <title>Novel species of Cellulomonas.</title>
        <authorList>
            <person name="Liu Q."/>
            <person name="Xin Y.-H."/>
        </authorList>
    </citation>
    <scope>NUCLEOTIDE SEQUENCE [LARGE SCALE GENOMIC DNA]</scope>
    <source>
        <strain evidence="2 3">HLT2-17</strain>
    </source>
</reference>
<name>A0A4Q5MWC9_9MICO</name>
<accession>A0A4Q5MWC9</accession>
<gene>
    <name evidence="2" type="ORF">EUA98_16430</name>
</gene>
<keyword evidence="3" id="KW-1185">Reference proteome</keyword>
<proteinExistence type="predicted"/>
<evidence type="ECO:0000256" key="1">
    <source>
        <dbReference type="SAM" id="MobiDB-lite"/>
    </source>
</evidence>
<dbReference type="AlphaFoldDB" id="A0A4Q5MWC9"/>
<organism evidence="2 3">
    <name type="scientific">Pengzhenrongella frigida</name>
    <dbReference type="NCBI Taxonomy" id="1259133"/>
    <lineage>
        <taxon>Bacteria</taxon>
        <taxon>Bacillati</taxon>
        <taxon>Actinomycetota</taxon>
        <taxon>Actinomycetes</taxon>
        <taxon>Micrococcales</taxon>
        <taxon>Pengzhenrongella</taxon>
    </lineage>
</organism>
<feature type="region of interest" description="Disordered" evidence="1">
    <location>
        <begin position="1"/>
        <end position="41"/>
    </location>
</feature>